<sequence length="72" mass="8267">MQMRQCGLPILPCFAKVWLRCSRGNHSSFNPTVFDGDRLLQGQTSFSLIMRSKNPFSLTRTQFFLVSLTFCC</sequence>
<reference evidence="1" key="1">
    <citation type="submission" date="2017-08" db="EMBL/GenBank/DDBJ databases">
        <authorList>
            <person name="Polle J.E."/>
            <person name="Barry K."/>
            <person name="Cushman J."/>
            <person name="Schmutz J."/>
            <person name="Tran D."/>
            <person name="Hathwaick L.T."/>
            <person name="Yim W.C."/>
            <person name="Jenkins J."/>
            <person name="Mckie-Krisberg Z.M."/>
            <person name="Prochnik S."/>
            <person name="Lindquist E."/>
            <person name="Dockter R.B."/>
            <person name="Adam C."/>
            <person name="Molina H."/>
            <person name="Bunkerborg J."/>
            <person name="Jin E."/>
            <person name="Buchheim M."/>
            <person name="Magnuson J."/>
        </authorList>
    </citation>
    <scope>NUCLEOTIDE SEQUENCE</scope>
    <source>
        <strain evidence="1">CCAP 19/18</strain>
    </source>
</reference>
<comment type="caution">
    <text evidence="1">The sequence shown here is derived from an EMBL/GenBank/DDBJ whole genome shotgun (WGS) entry which is preliminary data.</text>
</comment>
<organism evidence="1 2">
    <name type="scientific">Dunaliella salina</name>
    <name type="common">Green alga</name>
    <name type="synonym">Protococcus salinus</name>
    <dbReference type="NCBI Taxonomy" id="3046"/>
    <lineage>
        <taxon>Eukaryota</taxon>
        <taxon>Viridiplantae</taxon>
        <taxon>Chlorophyta</taxon>
        <taxon>core chlorophytes</taxon>
        <taxon>Chlorophyceae</taxon>
        <taxon>CS clade</taxon>
        <taxon>Chlamydomonadales</taxon>
        <taxon>Dunaliellaceae</taxon>
        <taxon>Dunaliella</taxon>
    </lineage>
</organism>
<gene>
    <name evidence="1" type="ORF">DUNSADRAFT_8164</name>
</gene>
<dbReference type="EMBL" id="MU069732">
    <property type="protein sequence ID" value="KAF5834893.1"/>
    <property type="molecule type" value="Genomic_DNA"/>
</dbReference>
<evidence type="ECO:0000313" key="1">
    <source>
        <dbReference type="EMBL" id="KAF5834893.1"/>
    </source>
</evidence>
<proteinExistence type="predicted"/>
<protein>
    <recommendedName>
        <fullName evidence="3">Encoded protein</fullName>
    </recommendedName>
</protein>
<evidence type="ECO:0008006" key="3">
    <source>
        <dbReference type="Google" id="ProtNLM"/>
    </source>
</evidence>
<accession>A0ABQ7GK53</accession>
<name>A0ABQ7GK53_DUNSA</name>
<dbReference type="Proteomes" id="UP000815325">
    <property type="component" value="Unassembled WGS sequence"/>
</dbReference>
<keyword evidence="2" id="KW-1185">Reference proteome</keyword>
<evidence type="ECO:0000313" key="2">
    <source>
        <dbReference type="Proteomes" id="UP000815325"/>
    </source>
</evidence>